<feature type="transmembrane region" description="Helical" evidence="2">
    <location>
        <begin position="80"/>
        <end position="101"/>
    </location>
</feature>
<evidence type="ECO:0000256" key="2">
    <source>
        <dbReference type="SAM" id="Phobius"/>
    </source>
</evidence>
<comment type="caution">
    <text evidence="3">The sequence shown here is derived from an EMBL/GenBank/DDBJ whole genome shotgun (WGS) entry which is preliminary data.</text>
</comment>
<dbReference type="RefSeq" id="WP_213003316.1">
    <property type="nucleotide sequence ID" value="NZ_BAAATW010000027.1"/>
</dbReference>
<evidence type="ECO:0000256" key="1">
    <source>
        <dbReference type="SAM" id="MobiDB-lite"/>
    </source>
</evidence>
<reference evidence="3" key="1">
    <citation type="submission" date="2021-03" db="EMBL/GenBank/DDBJ databases">
        <title>Whole genome shotgun sequence of Actinoplanes consettensis NBRC 14913.</title>
        <authorList>
            <person name="Komaki H."/>
            <person name="Tamura T."/>
        </authorList>
    </citation>
    <scope>NUCLEOTIDE SEQUENCE</scope>
    <source>
        <strain evidence="3">NBRC 14913</strain>
    </source>
</reference>
<evidence type="ECO:0000313" key="4">
    <source>
        <dbReference type="Proteomes" id="UP000680865"/>
    </source>
</evidence>
<accession>A0A919T1F8</accession>
<protein>
    <submittedName>
        <fullName evidence="3">Uncharacterized protein</fullName>
    </submittedName>
</protein>
<name>A0A919T1F8_9ACTN</name>
<keyword evidence="2" id="KW-0472">Membrane</keyword>
<keyword evidence="2" id="KW-1133">Transmembrane helix</keyword>
<evidence type="ECO:0000313" key="3">
    <source>
        <dbReference type="EMBL" id="GIM84178.1"/>
    </source>
</evidence>
<dbReference type="EMBL" id="BOQP01000060">
    <property type="protein sequence ID" value="GIM84178.1"/>
    <property type="molecule type" value="Genomic_DNA"/>
</dbReference>
<feature type="region of interest" description="Disordered" evidence="1">
    <location>
        <begin position="1"/>
        <end position="77"/>
    </location>
</feature>
<proteinExistence type="predicted"/>
<gene>
    <name evidence="3" type="ORF">Aco04nite_90110</name>
</gene>
<dbReference type="AlphaFoldDB" id="A0A919T1F8"/>
<sequence length="258" mass="26494">MSDRPGPLSESPAPAGEAPDAATTPAVQAEVSPAPTADSPVLAPAAAAQPVEISDEPFTLTEPTDEEPEETTPRSRTKTIVLGSLLAVTLAGMAVIGYAGWRIASQKDATLTSPPTVGNLKLDTTEEGRSTADYLQTALSAEVDLDHTTGGVYLDGTATDGVLFFGGTTLIWTPGADLDTAFEIISDGQGAVTGLHDVDAGKLGGTMKCGTTKTDNADMPVCGWADHGSLALAMFPGRTAKDAATLILQIRNATQTRN</sequence>
<dbReference type="Proteomes" id="UP000680865">
    <property type="component" value="Unassembled WGS sequence"/>
</dbReference>
<keyword evidence="2" id="KW-0812">Transmembrane</keyword>
<organism evidence="3 4">
    <name type="scientific">Winogradskya consettensis</name>
    <dbReference type="NCBI Taxonomy" id="113560"/>
    <lineage>
        <taxon>Bacteria</taxon>
        <taxon>Bacillati</taxon>
        <taxon>Actinomycetota</taxon>
        <taxon>Actinomycetes</taxon>
        <taxon>Micromonosporales</taxon>
        <taxon>Micromonosporaceae</taxon>
        <taxon>Winogradskya</taxon>
    </lineage>
</organism>
<keyword evidence="4" id="KW-1185">Reference proteome</keyword>